<dbReference type="RefSeq" id="WP_169818124.1">
    <property type="nucleotide sequence ID" value="NZ_JXKD01000027.1"/>
</dbReference>
<dbReference type="AlphaFoldDB" id="A0A1L8QMX3"/>
<organism evidence="1 2">
    <name type="scientific">Enterococcus aquimarinus</name>
    <dbReference type="NCBI Taxonomy" id="328396"/>
    <lineage>
        <taxon>Bacteria</taxon>
        <taxon>Bacillati</taxon>
        <taxon>Bacillota</taxon>
        <taxon>Bacilli</taxon>
        <taxon>Lactobacillales</taxon>
        <taxon>Enterococcaceae</taxon>
        <taxon>Enterococcus</taxon>
    </lineage>
</organism>
<keyword evidence="2" id="KW-1185">Reference proteome</keyword>
<comment type="caution">
    <text evidence="1">The sequence shown here is derived from an EMBL/GenBank/DDBJ whole genome shotgun (WGS) entry which is preliminary data.</text>
</comment>
<proteinExistence type="predicted"/>
<dbReference type="Proteomes" id="UP000182149">
    <property type="component" value="Unassembled WGS sequence"/>
</dbReference>
<gene>
    <name evidence="1" type="ORF">RU93_GL001348</name>
</gene>
<evidence type="ECO:0000313" key="1">
    <source>
        <dbReference type="EMBL" id="OJG08861.1"/>
    </source>
</evidence>
<reference evidence="1 2" key="1">
    <citation type="submission" date="2014-12" db="EMBL/GenBank/DDBJ databases">
        <title>Draft genome sequences of 29 type strains of Enterococci.</title>
        <authorList>
            <person name="Zhong Z."/>
            <person name="Sun Z."/>
            <person name="Liu W."/>
            <person name="Zhang W."/>
            <person name="Zhang H."/>
        </authorList>
    </citation>
    <scope>NUCLEOTIDE SEQUENCE [LARGE SCALE GENOMIC DNA]</scope>
    <source>
        <strain evidence="1 2">DSM 17690</strain>
    </source>
</reference>
<accession>A0A1L8QMX3</accession>
<protein>
    <submittedName>
        <fullName evidence="1">Uncharacterized protein</fullName>
    </submittedName>
</protein>
<sequence length="669" mass="79307">MEIKKESRLGVYKRILEKEGRSIVKQRYRGVEYYKGPDLAKGYMLEKAKEVYKELKIDHVIENINEALELYNIIKYVKDDTFLLYIGEDKEEWLKEKNNVANSSLGEYINQHSDILVEYEEVDFRYKESFWEIIGNRKMSDISESRLKVFLDKLDVFAWQIFKQYKLVRKYDTELREYMFIYIEESTNLLLDKYLLKNMNEQEKPYLPQSLTIEDKEYIINAYLNLDNPNLNYTRLLSNVQNTKEFSLDVRVKLKAKRVSERLESELFKSGSGQGTDIVVEFKENVEGIVKQHFTLSKVGTEVDKEWLESNLDNPTLLNNFIYIFEFVNNNMVSNFPYNAIYASVFERFGFTHKKEYKINAAFSLRESLSLAQMHVYYTFLRGKNKDLETIIEWFFNVYLKEEFYIVDFNVKLPPIDNPSFEKCKSIFPTIESIIKKYKFYLEDGYIEEELVQMESKPSPFSECPSMTNDRYVYIAPDNNEARVLRNIMFSDQSDITYFPNYGHSQYNTLIERLYADKLYLHDIEDYQKPSLNWLVEHDYVTVKDDNEIVLVNRNRTLIYYYIHINGVVVTSKLSDSLKQEVDKLLDEGALVAENTLLTRQESEYIDYYLNKSKFINGYDLRNKYLHGTASGHDNENEHYVNYLQALKLLITIMIKINDDLCTAELEGS</sequence>
<dbReference type="STRING" id="328396.RU93_GL001348"/>
<dbReference type="EMBL" id="JXKD01000027">
    <property type="protein sequence ID" value="OJG08861.1"/>
    <property type="molecule type" value="Genomic_DNA"/>
</dbReference>
<name>A0A1L8QMX3_9ENTE</name>
<evidence type="ECO:0000313" key="2">
    <source>
        <dbReference type="Proteomes" id="UP000182149"/>
    </source>
</evidence>